<keyword evidence="2" id="KW-1185">Reference proteome</keyword>
<evidence type="ECO:0000313" key="1">
    <source>
        <dbReference type="EMBL" id="QQN60894.1"/>
    </source>
</evidence>
<evidence type="ECO:0000313" key="2">
    <source>
        <dbReference type="Proteomes" id="UP000595426"/>
    </source>
</evidence>
<dbReference type="AlphaFoldDB" id="A0A7T8A058"/>
<dbReference type="OrthoDB" id="7266971at2"/>
<proteinExistence type="predicted"/>
<dbReference type="RefSeq" id="WP_052114753.1">
    <property type="nucleotide sequence ID" value="NZ_CBCSDR010000008.1"/>
</dbReference>
<dbReference type="Proteomes" id="UP000595426">
    <property type="component" value="Chromosome"/>
</dbReference>
<gene>
    <name evidence="1" type="ORF">I6H88_10095</name>
</gene>
<dbReference type="KEGG" id="egm:AYC65_20090"/>
<reference evidence="1 2" key="1">
    <citation type="submission" date="2020-12" db="EMBL/GenBank/DDBJ databases">
        <title>FDA dAtabase for Regulatory Grade micrObial Sequences (FDA-ARGOS): Supporting development and validation of Infectious Disease Dx tests.</title>
        <authorList>
            <person name="Kerrigan L."/>
            <person name="Long C."/>
            <person name="Tallon L."/>
            <person name="Sadzewicz L."/>
            <person name="Zhao X."/>
            <person name="Boylan J."/>
            <person name="Ott S."/>
            <person name="Bowen H."/>
            <person name="Vavikolanu K."/>
            <person name="Mehta A."/>
            <person name="Aluvathingal J."/>
            <person name="Nadendla S."/>
            <person name="Yan Y."/>
            <person name="Sichtig H."/>
        </authorList>
    </citation>
    <scope>NUCLEOTIDE SEQUENCE [LARGE SCALE GENOMIC DNA]</scope>
    <source>
        <strain evidence="1 2">FDAARGOS_1031</strain>
    </source>
</reference>
<dbReference type="EMBL" id="CP067018">
    <property type="protein sequence ID" value="QQN60894.1"/>
    <property type="molecule type" value="Genomic_DNA"/>
</dbReference>
<sequence>MAEEKAIMGKDIILYVHDGTAYRPVACLTSNGLNVTQEMRDLPVTKCSPDKKKAKGALSYEIPFEGQFIDTTSVGGSTAKASYDFLLKHIKEAKDTEALTFWKQTTSNGATVVDTSYGKGSITSLQLTAPAEGEATFQGTLQGEGWVSKTDLIKPAP</sequence>
<protein>
    <recommendedName>
        <fullName evidence="3">Phage tail protein</fullName>
    </recommendedName>
</protein>
<accession>A0A7T8A058</accession>
<evidence type="ECO:0008006" key="3">
    <source>
        <dbReference type="Google" id="ProtNLM"/>
    </source>
</evidence>
<name>A0A7T8A058_9FLAO</name>
<dbReference type="GeneID" id="93135227"/>
<dbReference type="InterPro" id="IPR011855">
    <property type="entry name" value="Phgtail_TP901_1"/>
</dbReference>
<organism evidence="1 2">
    <name type="scientific">Elizabethkingia bruuniana</name>
    <dbReference type="NCBI Taxonomy" id="1756149"/>
    <lineage>
        <taxon>Bacteria</taxon>
        <taxon>Pseudomonadati</taxon>
        <taxon>Bacteroidota</taxon>
        <taxon>Flavobacteriia</taxon>
        <taxon>Flavobacteriales</taxon>
        <taxon>Weeksellaceae</taxon>
        <taxon>Elizabethkingia</taxon>
    </lineage>
</organism>
<dbReference type="Pfam" id="PF06199">
    <property type="entry name" value="Phage_tail_2"/>
    <property type="match status" value="1"/>
</dbReference>